<dbReference type="RefSeq" id="XP_007738356.1">
    <property type="nucleotide sequence ID" value="XM_007740166.1"/>
</dbReference>
<comment type="caution">
    <text evidence="8">The sequence shown here is derived from an EMBL/GenBank/DDBJ whole genome shotgun (WGS) entry which is preliminary data.</text>
</comment>
<dbReference type="AlphaFoldDB" id="W9X9N6"/>
<keyword evidence="2" id="KW-0862">Zinc</keyword>
<keyword evidence="6" id="KW-0539">Nucleus</keyword>
<evidence type="ECO:0000313" key="8">
    <source>
        <dbReference type="EMBL" id="EXJ76918.1"/>
    </source>
</evidence>
<dbReference type="STRING" id="1182542.W9X9N6"/>
<evidence type="ECO:0000256" key="2">
    <source>
        <dbReference type="ARBA" id="ARBA00022833"/>
    </source>
</evidence>
<keyword evidence="1" id="KW-0479">Metal-binding</keyword>
<evidence type="ECO:0008006" key="10">
    <source>
        <dbReference type="Google" id="ProtNLM"/>
    </source>
</evidence>
<dbReference type="CDD" id="cd12148">
    <property type="entry name" value="fungal_TF_MHR"/>
    <property type="match status" value="1"/>
</dbReference>
<dbReference type="PANTHER" id="PTHR31313">
    <property type="entry name" value="TY1 ENHANCER ACTIVATOR"/>
    <property type="match status" value="1"/>
</dbReference>
<sequence length="649" mass="72175">MGLRRSDHRRTDVQALLLPGRDSNLHRQLRLAINNLNLNPNPNPNPPYTARKDRTSTFTSTSTSTSITHAQAVIILAVLEWERGRHHSARLYLDAAFDIMADIQNLHLDLQLNFSDDELIVHRMVLRAGSLIDSHWSLFEHSSAVCASPRTQSDCDGDRDRPRIHSLNLATSHHLLSNPQSLTTEPNLNSHIYNAHLELMAIATDAMQQLQSSPPPSPSQSPLQSPPVHCAELPFPLLTQLDHRLRSWYTGLPDHLSWKHHTQRYVTPAPSLFLLHQQFHAVLILLYRPFASRESLMSSLDQVDGSNINQFSESFRNVLLTHAMRMADLLSEYHRRFEPGAIFPLAVQQGALAASVILASITRIEPGHDLRNPALRHLEFLQRFFTDLSPIQAPAERLARTLRSLLDATTGGSSPAETRQACMQQPQRSLETPNSDDRNVTEKVPVGGGSNNTIWLDYDDQRGGQECNLPEERLSDDWMAIQQQEAPTVTVTAGVETYTRSPNRVTDGSDPTIDVDRRPEASPCASNNASTELLRSHSQSSSRRRSAIGLESTPSSSHTGINRGLGYLGSIDLSPVSEGLLLDQFPLGPEDIGVSGATEVDHFEFWDGDAICVSWSETFKALGAVNRRRGSEKMNVNDFGDVMGCVFKL</sequence>
<feature type="region of interest" description="Disordered" evidence="7">
    <location>
        <begin position="208"/>
        <end position="227"/>
    </location>
</feature>
<feature type="region of interest" description="Disordered" evidence="7">
    <location>
        <begin position="409"/>
        <end position="466"/>
    </location>
</feature>
<organism evidence="8 9">
    <name type="scientific">Capronia epimyces CBS 606.96</name>
    <dbReference type="NCBI Taxonomy" id="1182542"/>
    <lineage>
        <taxon>Eukaryota</taxon>
        <taxon>Fungi</taxon>
        <taxon>Dikarya</taxon>
        <taxon>Ascomycota</taxon>
        <taxon>Pezizomycotina</taxon>
        <taxon>Eurotiomycetes</taxon>
        <taxon>Chaetothyriomycetidae</taxon>
        <taxon>Chaetothyriales</taxon>
        <taxon>Herpotrichiellaceae</taxon>
        <taxon>Capronia</taxon>
    </lineage>
</organism>
<reference evidence="8 9" key="1">
    <citation type="submission" date="2013-03" db="EMBL/GenBank/DDBJ databases">
        <title>The Genome Sequence of Capronia epimyces CBS 606.96.</title>
        <authorList>
            <consortium name="The Broad Institute Genomics Platform"/>
            <person name="Cuomo C."/>
            <person name="de Hoog S."/>
            <person name="Gorbushina A."/>
            <person name="Walker B."/>
            <person name="Young S.K."/>
            <person name="Zeng Q."/>
            <person name="Gargeya S."/>
            <person name="Fitzgerald M."/>
            <person name="Haas B."/>
            <person name="Abouelleil A."/>
            <person name="Allen A.W."/>
            <person name="Alvarado L."/>
            <person name="Arachchi H.M."/>
            <person name="Berlin A.M."/>
            <person name="Chapman S.B."/>
            <person name="Gainer-Dewar J."/>
            <person name="Goldberg J."/>
            <person name="Griggs A."/>
            <person name="Gujja S."/>
            <person name="Hansen M."/>
            <person name="Howarth C."/>
            <person name="Imamovic A."/>
            <person name="Ireland A."/>
            <person name="Larimer J."/>
            <person name="McCowan C."/>
            <person name="Murphy C."/>
            <person name="Pearson M."/>
            <person name="Poon T.W."/>
            <person name="Priest M."/>
            <person name="Roberts A."/>
            <person name="Saif S."/>
            <person name="Shea T."/>
            <person name="Sisk P."/>
            <person name="Sykes S."/>
            <person name="Wortman J."/>
            <person name="Nusbaum C."/>
            <person name="Birren B."/>
        </authorList>
    </citation>
    <scope>NUCLEOTIDE SEQUENCE [LARGE SCALE GENOMIC DNA]</scope>
    <source>
        <strain evidence="8 9">CBS 606.96</strain>
    </source>
</reference>
<proteinExistence type="predicted"/>
<evidence type="ECO:0000256" key="3">
    <source>
        <dbReference type="ARBA" id="ARBA00023015"/>
    </source>
</evidence>
<gene>
    <name evidence="8" type="ORF">A1O3_10075</name>
</gene>
<feature type="compositionally biased region" description="Polar residues" evidence="7">
    <location>
        <begin position="524"/>
        <end position="533"/>
    </location>
</feature>
<evidence type="ECO:0000256" key="1">
    <source>
        <dbReference type="ARBA" id="ARBA00022723"/>
    </source>
</evidence>
<evidence type="ECO:0000256" key="4">
    <source>
        <dbReference type="ARBA" id="ARBA00023125"/>
    </source>
</evidence>
<keyword evidence="9" id="KW-1185">Reference proteome</keyword>
<keyword evidence="5" id="KW-0804">Transcription</keyword>
<feature type="compositionally biased region" description="Polar residues" evidence="7">
    <location>
        <begin position="410"/>
        <end position="433"/>
    </location>
</feature>
<evidence type="ECO:0000256" key="6">
    <source>
        <dbReference type="ARBA" id="ARBA00023242"/>
    </source>
</evidence>
<keyword evidence="3" id="KW-0805">Transcription regulation</keyword>
<dbReference type="GO" id="GO:0046872">
    <property type="term" value="F:metal ion binding"/>
    <property type="evidence" value="ECO:0007669"/>
    <property type="project" value="UniProtKB-KW"/>
</dbReference>
<dbReference type="Proteomes" id="UP000019478">
    <property type="component" value="Unassembled WGS sequence"/>
</dbReference>
<protein>
    <recommendedName>
        <fullName evidence="10">Transcription factor domain-containing protein</fullName>
    </recommendedName>
</protein>
<evidence type="ECO:0000256" key="5">
    <source>
        <dbReference type="ARBA" id="ARBA00023163"/>
    </source>
</evidence>
<dbReference type="GO" id="GO:0003677">
    <property type="term" value="F:DNA binding"/>
    <property type="evidence" value="ECO:0007669"/>
    <property type="project" value="UniProtKB-KW"/>
</dbReference>
<dbReference type="OrthoDB" id="2154091at2759"/>
<dbReference type="HOGENOM" id="CLU_375516_0_0_1"/>
<dbReference type="GeneID" id="19174156"/>
<feature type="region of interest" description="Disordered" evidence="7">
    <location>
        <begin position="498"/>
        <end position="561"/>
    </location>
</feature>
<accession>W9X9N6</accession>
<dbReference type="PANTHER" id="PTHR31313:SF81">
    <property type="entry name" value="TY1 ENHANCER ACTIVATOR"/>
    <property type="match status" value="1"/>
</dbReference>
<dbReference type="EMBL" id="AMGY01000011">
    <property type="protein sequence ID" value="EXJ76918.1"/>
    <property type="molecule type" value="Genomic_DNA"/>
</dbReference>
<keyword evidence="4" id="KW-0238">DNA-binding</keyword>
<evidence type="ECO:0000313" key="9">
    <source>
        <dbReference type="Proteomes" id="UP000019478"/>
    </source>
</evidence>
<evidence type="ECO:0000256" key="7">
    <source>
        <dbReference type="SAM" id="MobiDB-lite"/>
    </source>
</evidence>
<name>W9X9N6_9EURO</name>
<dbReference type="InterPro" id="IPR051615">
    <property type="entry name" value="Transcr_Regulatory_Elem"/>
</dbReference>
<dbReference type="eggNOG" id="ENOG502QU3W">
    <property type="taxonomic scope" value="Eukaryota"/>
</dbReference>